<gene>
    <name evidence="2" type="ORF">TVAG_408430</name>
</gene>
<name>A2F6P4_TRIV3</name>
<evidence type="ECO:0000313" key="3">
    <source>
        <dbReference type="Proteomes" id="UP000001542"/>
    </source>
</evidence>
<sequence>MTLEGEEFPQSVFFENLCFEGETFSGWEPSSGSPSIEYYYQIYVTENFIKEPHNEVYNYPYGCATEKISLMRPNVFEAANGNYPKTFKLSSDIYQNKNADVIATGYIYEFLNVPNAQRILKAIFRFLNLNNGLEITLFALVMILSAIIAILTALLTRL</sequence>
<keyword evidence="1" id="KW-0472">Membrane</keyword>
<dbReference type="EMBL" id="DS113638">
    <property type="protein sequence ID" value="EAX99433.1"/>
    <property type="molecule type" value="Genomic_DNA"/>
</dbReference>
<dbReference type="VEuPathDB" id="TrichDB:TVAG_408430"/>
<dbReference type="AlphaFoldDB" id="A2F6P4"/>
<dbReference type="RefSeq" id="XP_001312363.1">
    <property type="nucleotide sequence ID" value="XM_001312362.1"/>
</dbReference>
<keyword evidence="1" id="KW-0812">Transmembrane</keyword>
<dbReference type="Proteomes" id="UP000001542">
    <property type="component" value="Unassembled WGS sequence"/>
</dbReference>
<keyword evidence="1" id="KW-1133">Transmembrane helix</keyword>
<feature type="transmembrane region" description="Helical" evidence="1">
    <location>
        <begin position="135"/>
        <end position="155"/>
    </location>
</feature>
<dbReference type="InParanoid" id="A2F6P4"/>
<reference evidence="2" key="1">
    <citation type="submission" date="2006-10" db="EMBL/GenBank/DDBJ databases">
        <authorList>
            <person name="Amadeo P."/>
            <person name="Zhao Q."/>
            <person name="Wortman J."/>
            <person name="Fraser-Liggett C."/>
            <person name="Carlton J."/>
        </authorList>
    </citation>
    <scope>NUCLEOTIDE SEQUENCE</scope>
    <source>
        <strain evidence="2">G3</strain>
    </source>
</reference>
<accession>A2F6P4</accession>
<protein>
    <submittedName>
        <fullName evidence="2">Uncharacterized protein</fullName>
    </submittedName>
</protein>
<evidence type="ECO:0000313" key="2">
    <source>
        <dbReference type="EMBL" id="EAX99433.1"/>
    </source>
</evidence>
<dbReference type="KEGG" id="tva:4757239"/>
<keyword evidence="3" id="KW-1185">Reference proteome</keyword>
<dbReference type="VEuPathDB" id="TrichDB:TVAGG3_0487440"/>
<organism evidence="2 3">
    <name type="scientific">Trichomonas vaginalis (strain ATCC PRA-98 / G3)</name>
    <dbReference type="NCBI Taxonomy" id="412133"/>
    <lineage>
        <taxon>Eukaryota</taxon>
        <taxon>Metamonada</taxon>
        <taxon>Parabasalia</taxon>
        <taxon>Trichomonadida</taxon>
        <taxon>Trichomonadidae</taxon>
        <taxon>Trichomonas</taxon>
    </lineage>
</organism>
<evidence type="ECO:0000256" key="1">
    <source>
        <dbReference type="SAM" id="Phobius"/>
    </source>
</evidence>
<proteinExistence type="predicted"/>
<reference evidence="2" key="2">
    <citation type="journal article" date="2007" name="Science">
        <title>Draft genome sequence of the sexually transmitted pathogen Trichomonas vaginalis.</title>
        <authorList>
            <person name="Carlton J.M."/>
            <person name="Hirt R.P."/>
            <person name="Silva J.C."/>
            <person name="Delcher A.L."/>
            <person name="Schatz M."/>
            <person name="Zhao Q."/>
            <person name="Wortman J.R."/>
            <person name="Bidwell S.L."/>
            <person name="Alsmark U.C.M."/>
            <person name="Besteiro S."/>
            <person name="Sicheritz-Ponten T."/>
            <person name="Noel C.J."/>
            <person name="Dacks J.B."/>
            <person name="Foster P.G."/>
            <person name="Simillion C."/>
            <person name="Van de Peer Y."/>
            <person name="Miranda-Saavedra D."/>
            <person name="Barton G.J."/>
            <person name="Westrop G.D."/>
            <person name="Mueller S."/>
            <person name="Dessi D."/>
            <person name="Fiori P.L."/>
            <person name="Ren Q."/>
            <person name="Paulsen I."/>
            <person name="Zhang H."/>
            <person name="Bastida-Corcuera F.D."/>
            <person name="Simoes-Barbosa A."/>
            <person name="Brown M.T."/>
            <person name="Hayes R.D."/>
            <person name="Mukherjee M."/>
            <person name="Okumura C.Y."/>
            <person name="Schneider R."/>
            <person name="Smith A.J."/>
            <person name="Vanacova S."/>
            <person name="Villalvazo M."/>
            <person name="Haas B.J."/>
            <person name="Pertea M."/>
            <person name="Feldblyum T.V."/>
            <person name="Utterback T.R."/>
            <person name="Shu C.L."/>
            <person name="Osoegawa K."/>
            <person name="de Jong P.J."/>
            <person name="Hrdy I."/>
            <person name="Horvathova L."/>
            <person name="Zubacova Z."/>
            <person name="Dolezal P."/>
            <person name="Malik S.B."/>
            <person name="Logsdon J.M. Jr."/>
            <person name="Henze K."/>
            <person name="Gupta A."/>
            <person name="Wang C.C."/>
            <person name="Dunne R.L."/>
            <person name="Upcroft J.A."/>
            <person name="Upcroft P."/>
            <person name="White O."/>
            <person name="Salzberg S.L."/>
            <person name="Tang P."/>
            <person name="Chiu C.-H."/>
            <person name="Lee Y.-S."/>
            <person name="Embley T.M."/>
            <person name="Coombs G.H."/>
            <person name="Mottram J.C."/>
            <person name="Tachezy J."/>
            <person name="Fraser-Liggett C.M."/>
            <person name="Johnson P.J."/>
        </authorList>
    </citation>
    <scope>NUCLEOTIDE SEQUENCE [LARGE SCALE GENOMIC DNA]</scope>
    <source>
        <strain evidence="2">G3</strain>
    </source>
</reference>